<dbReference type="SUPFAM" id="SSF52540">
    <property type="entry name" value="P-loop containing nucleoside triphosphate hydrolases"/>
    <property type="match status" value="1"/>
</dbReference>
<evidence type="ECO:0000256" key="7">
    <source>
        <dbReference type="SAM" id="Phobius"/>
    </source>
</evidence>
<dbReference type="PROSITE" id="PS50929">
    <property type="entry name" value="ABC_TM1F"/>
    <property type="match status" value="1"/>
</dbReference>
<proteinExistence type="predicted"/>
<comment type="caution">
    <text evidence="10">The sequence shown here is derived from an EMBL/GenBank/DDBJ whole genome shotgun (WGS) entry which is preliminary data.</text>
</comment>
<accession>A0ABP7B3I3</accession>
<dbReference type="InterPro" id="IPR017871">
    <property type="entry name" value="ABC_transporter-like_CS"/>
</dbReference>
<feature type="transmembrane region" description="Helical" evidence="7">
    <location>
        <begin position="36"/>
        <end position="57"/>
    </location>
</feature>
<feature type="domain" description="ABC transmembrane type-1" evidence="9">
    <location>
        <begin position="37"/>
        <end position="323"/>
    </location>
</feature>
<keyword evidence="3" id="KW-0547">Nucleotide-binding</keyword>
<evidence type="ECO:0000313" key="10">
    <source>
        <dbReference type="EMBL" id="GAA3648014.1"/>
    </source>
</evidence>
<comment type="subcellular location">
    <subcellularLocation>
        <location evidence="1">Cell membrane</location>
        <topology evidence="1">Multi-pass membrane protein</topology>
    </subcellularLocation>
</comment>
<feature type="transmembrane region" description="Helical" evidence="7">
    <location>
        <begin position="77"/>
        <end position="102"/>
    </location>
</feature>
<dbReference type="PANTHER" id="PTHR24221:SF654">
    <property type="entry name" value="ATP-BINDING CASSETTE SUB-FAMILY B MEMBER 6"/>
    <property type="match status" value="1"/>
</dbReference>
<evidence type="ECO:0000256" key="1">
    <source>
        <dbReference type="ARBA" id="ARBA00004651"/>
    </source>
</evidence>
<dbReference type="GO" id="GO:0005524">
    <property type="term" value="F:ATP binding"/>
    <property type="evidence" value="ECO:0007669"/>
    <property type="project" value="UniProtKB-KW"/>
</dbReference>
<evidence type="ECO:0000259" key="9">
    <source>
        <dbReference type="PROSITE" id="PS50929"/>
    </source>
</evidence>
<gene>
    <name evidence="10" type="ORF">GCM10022202_04460</name>
</gene>
<evidence type="ECO:0000256" key="4">
    <source>
        <dbReference type="ARBA" id="ARBA00022840"/>
    </source>
</evidence>
<feature type="transmembrane region" description="Helical" evidence="7">
    <location>
        <begin position="154"/>
        <end position="172"/>
    </location>
</feature>
<dbReference type="Proteomes" id="UP001410795">
    <property type="component" value="Unassembled WGS sequence"/>
</dbReference>
<evidence type="ECO:0000256" key="3">
    <source>
        <dbReference type="ARBA" id="ARBA00022741"/>
    </source>
</evidence>
<feature type="domain" description="ABC transporter" evidence="8">
    <location>
        <begin position="354"/>
        <end position="587"/>
    </location>
</feature>
<dbReference type="InterPro" id="IPR036640">
    <property type="entry name" value="ABC1_TM_sf"/>
</dbReference>
<dbReference type="Gene3D" id="3.40.50.300">
    <property type="entry name" value="P-loop containing nucleotide triphosphate hydrolases"/>
    <property type="match status" value="1"/>
</dbReference>
<dbReference type="InterPro" id="IPR039421">
    <property type="entry name" value="Type_1_exporter"/>
</dbReference>
<feature type="transmembrane region" description="Helical" evidence="7">
    <location>
        <begin position="268"/>
        <end position="290"/>
    </location>
</feature>
<keyword evidence="5 7" id="KW-1133">Transmembrane helix</keyword>
<dbReference type="PANTHER" id="PTHR24221">
    <property type="entry name" value="ATP-BINDING CASSETTE SUB-FAMILY B"/>
    <property type="match status" value="1"/>
</dbReference>
<evidence type="ECO:0000256" key="5">
    <source>
        <dbReference type="ARBA" id="ARBA00022989"/>
    </source>
</evidence>
<dbReference type="SMART" id="SM00382">
    <property type="entry name" value="AAA"/>
    <property type="match status" value="1"/>
</dbReference>
<protein>
    <submittedName>
        <fullName evidence="10">ABC transporter ATP-binding protein</fullName>
    </submittedName>
</protein>
<dbReference type="PROSITE" id="PS50893">
    <property type="entry name" value="ABC_TRANSPORTER_2"/>
    <property type="match status" value="1"/>
</dbReference>
<keyword evidence="11" id="KW-1185">Reference proteome</keyword>
<name>A0ABP7B3I3_9MICO</name>
<dbReference type="InterPro" id="IPR027417">
    <property type="entry name" value="P-loop_NTPase"/>
</dbReference>
<dbReference type="RefSeq" id="WP_221856540.1">
    <property type="nucleotide sequence ID" value="NZ_BAAAYV010000002.1"/>
</dbReference>
<dbReference type="EMBL" id="BAAAYV010000002">
    <property type="protein sequence ID" value="GAA3648014.1"/>
    <property type="molecule type" value="Genomic_DNA"/>
</dbReference>
<evidence type="ECO:0000256" key="6">
    <source>
        <dbReference type="ARBA" id="ARBA00023136"/>
    </source>
</evidence>
<keyword evidence="4 10" id="KW-0067">ATP-binding</keyword>
<dbReference type="PROSITE" id="PS00211">
    <property type="entry name" value="ABC_TRANSPORTER_1"/>
    <property type="match status" value="1"/>
</dbReference>
<dbReference type="SUPFAM" id="SSF90123">
    <property type="entry name" value="ABC transporter transmembrane region"/>
    <property type="match status" value="1"/>
</dbReference>
<dbReference type="Pfam" id="PF00005">
    <property type="entry name" value="ABC_tran"/>
    <property type="match status" value="1"/>
</dbReference>
<keyword evidence="2 7" id="KW-0812">Transmembrane</keyword>
<evidence type="ECO:0000256" key="2">
    <source>
        <dbReference type="ARBA" id="ARBA00022692"/>
    </source>
</evidence>
<sequence>MGTSTDRAEAKAERARGRERQRAANALLLGPVRSRLAAASALTALSSLCAVVPFILIAEVCRELLGPAPDWDRTWTLLLVSLGILGLRGLLSSVALLWSHLIDSEHQFTLRRLLARKLSRVPLGWFTERSSGEVKKHLQGDVEALHYLVAHARLEFVAAVTLPVATLVYLFVVDWRLSIVVTATLAGYAVVMSRIMGEGYTEKIASYEQWNAKVSASTIEFVDGIQVVRAFGQPRRGHHRYQRAIEGYSAFYTAWVTPITRLEGFGSLLLNPVVVMVLVLVAGLGLIGAAGARPDVLIPFIFLGLGIGGSVLALGYGAQALRQASAAAVRLWELTETPDLTDPADGPVPGSGLVRFEDVSFGYREGHLVLRGIDLELRPGTITALVGPSGSGKSTLARLLPRFFDVTAGRITVDGHDIRTLRSRDLYRSVGFVLQDVQLIAGTVRENLLLGRPDADDDAVERATRAAQIHDRILELPRGYDSEIGVDARLSGGEAQRLSIARALLADAPILVLDEATAFADPESEAAIQDALAVLVASRTVLVIAHRLHTIADVDHVVVLDEGRVVEQGPPAQLREGGGLFSRLWQANGRALQEVEEVASAPTTAVDNTEEVSA</sequence>
<dbReference type="InterPro" id="IPR011527">
    <property type="entry name" value="ABC1_TM_dom"/>
</dbReference>
<feature type="transmembrane region" description="Helical" evidence="7">
    <location>
        <begin position="178"/>
        <end position="197"/>
    </location>
</feature>
<dbReference type="Pfam" id="PF00664">
    <property type="entry name" value="ABC_membrane"/>
    <property type="match status" value="1"/>
</dbReference>
<feature type="transmembrane region" description="Helical" evidence="7">
    <location>
        <begin position="296"/>
        <end position="316"/>
    </location>
</feature>
<reference evidence="11" key="1">
    <citation type="journal article" date="2019" name="Int. J. Syst. Evol. Microbiol.">
        <title>The Global Catalogue of Microorganisms (GCM) 10K type strain sequencing project: providing services to taxonomists for standard genome sequencing and annotation.</title>
        <authorList>
            <consortium name="The Broad Institute Genomics Platform"/>
            <consortium name="The Broad Institute Genome Sequencing Center for Infectious Disease"/>
            <person name="Wu L."/>
            <person name="Ma J."/>
        </authorList>
    </citation>
    <scope>NUCLEOTIDE SEQUENCE [LARGE SCALE GENOMIC DNA]</scope>
    <source>
        <strain evidence="11">JCM 16546</strain>
    </source>
</reference>
<dbReference type="InterPro" id="IPR003439">
    <property type="entry name" value="ABC_transporter-like_ATP-bd"/>
</dbReference>
<evidence type="ECO:0000313" key="11">
    <source>
        <dbReference type="Proteomes" id="UP001410795"/>
    </source>
</evidence>
<dbReference type="InterPro" id="IPR003593">
    <property type="entry name" value="AAA+_ATPase"/>
</dbReference>
<keyword evidence="6 7" id="KW-0472">Membrane</keyword>
<evidence type="ECO:0000259" key="8">
    <source>
        <dbReference type="PROSITE" id="PS50893"/>
    </source>
</evidence>
<organism evidence="10 11">
    <name type="scientific">Microbacterium marinilacus</name>
    <dbReference type="NCBI Taxonomy" id="415209"/>
    <lineage>
        <taxon>Bacteria</taxon>
        <taxon>Bacillati</taxon>
        <taxon>Actinomycetota</taxon>
        <taxon>Actinomycetes</taxon>
        <taxon>Micrococcales</taxon>
        <taxon>Microbacteriaceae</taxon>
        <taxon>Microbacterium</taxon>
    </lineage>
</organism>
<dbReference type="Gene3D" id="1.20.1560.10">
    <property type="entry name" value="ABC transporter type 1, transmembrane domain"/>
    <property type="match status" value="1"/>
</dbReference>